<feature type="transmembrane region" description="Helical" evidence="7">
    <location>
        <begin position="44"/>
        <end position="66"/>
    </location>
</feature>
<dbReference type="PANTHER" id="PTHR33508">
    <property type="entry name" value="UPF0056 MEMBRANE PROTEIN YHCE"/>
    <property type="match status" value="1"/>
</dbReference>
<accession>A0ABY9Y9L6</accession>
<evidence type="ECO:0000313" key="8">
    <source>
        <dbReference type="EMBL" id="WNH47385.1"/>
    </source>
</evidence>
<evidence type="ECO:0000256" key="2">
    <source>
        <dbReference type="ARBA" id="ARBA00009784"/>
    </source>
</evidence>
<evidence type="ECO:0000256" key="5">
    <source>
        <dbReference type="ARBA" id="ARBA00022989"/>
    </source>
</evidence>
<evidence type="ECO:0000256" key="6">
    <source>
        <dbReference type="ARBA" id="ARBA00023136"/>
    </source>
</evidence>
<keyword evidence="4 7" id="KW-0812">Transmembrane</keyword>
<evidence type="ECO:0000256" key="3">
    <source>
        <dbReference type="ARBA" id="ARBA00022475"/>
    </source>
</evidence>
<protein>
    <recommendedName>
        <fullName evidence="7">UPF0056 membrane protein</fullName>
    </recommendedName>
</protein>
<dbReference type="InterPro" id="IPR002771">
    <property type="entry name" value="Multi_antbiot-R_MarC"/>
</dbReference>
<keyword evidence="5 7" id="KW-1133">Transmembrane helix</keyword>
<feature type="transmembrane region" description="Helical" evidence="7">
    <location>
        <begin position="159"/>
        <end position="179"/>
    </location>
</feature>
<dbReference type="PANTHER" id="PTHR33508:SF1">
    <property type="entry name" value="UPF0056 MEMBRANE PROTEIN YHCE"/>
    <property type="match status" value="1"/>
</dbReference>
<organism evidence="8 9">
    <name type="scientific">Stenotrophomonas aracearum</name>
    <dbReference type="NCBI Taxonomy" id="3003272"/>
    <lineage>
        <taxon>Bacteria</taxon>
        <taxon>Pseudomonadati</taxon>
        <taxon>Pseudomonadota</taxon>
        <taxon>Gammaproteobacteria</taxon>
        <taxon>Lysobacterales</taxon>
        <taxon>Lysobacteraceae</taxon>
        <taxon>Stenotrophomonas</taxon>
    </lineage>
</organism>
<gene>
    <name evidence="8" type="ORF">PDM28_11800</name>
</gene>
<dbReference type="Pfam" id="PF01914">
    <property type="entry name" value="MarC"/>
    <property type="match status" value="1"/>
</dbReference>
<keyword evidence="9" id="KW-1185">Reference proteome</keyword>
<reference evidence="8 9" key="1">
    <citation type="submission" date="2022-12" db="EMBL/GenBank/DDBJ databases">
        <title>Two new species, Stenotrophomonas aracearum and Stenotrophomonas oahuensis, isolated from Anthurium (Araceae family) in Hawaii.</title>
        <authorList>
            <person name="Chunag S.C."/>
            <person name="Dobhal S."/>
            <person name="Alvarez A."/>
            <person name="Arif M."/>
        </authorList>
    </citation>
    <scope>NUCLEOTIDE SEQUENCE [LARGE SCALE GENOMIC DNA]</scope>
    <source>
        <strain evidence="8 9">A5588</strain>
    </source>
</reference>
<keyword evidence="3" id="KW-1003">Cell membrane</keyword>
<comment type="subcellular location">
    <subcellularLocation>
        <location evidence="1 7">Cell membrane</location>
        <topology evidence="1 7">Multi-pass membrane protein</topology>
    </subcellularLocation>
</comment>
<comment type="similarity">
    <text evidence="2 7">Belongs to the UPF0056 (MarC) family.</text>
</comment>
<evidence type="ECO:0000256" key="4">
    <source>
        <dbReference type="ARBA" id="ARBA00022692"/>
    </source>
</evidence>
<evidence type="ECO:0000256" key="7">
    <source>
        <dbReference type="RuleBase" id="RU362048"/>
    </source>
</evidence>
<keyword evidence="6 7" id="KW-0472">Membrane</keyword>
<feature type="transmembrane region" description="Helical" evidence="7">
    <location>
        <begin position="127"/>
        <end position="147"/>
    </location>
</feature>
<dbReference type="Proteomes" id="UP001305421">
    <property type="component" value="Chromosome"/>
</dbReference>
<dbReference type="EMBL" id="CP115543">
    <property type="protein sequence ID" value="WNH47385.1"/>
    <property type="molecule type" value="Genomic_DNA"/>
</dbReference>
<feature type="transmembrane region" description="Helical" evidence="7">
    <location>
        <begin position="6"/>
        <end position="32"/>
    </location>
</feature>
<feature type="transmembrane region" description="Helical" evidence="7">
    <location>
        <begin position="72"/>
        <end position="93"/>
    </location>
</feature>
<evidence type="ECO:0000313" key="9">
    <source>
        <dbReference type="Proteomes" id="UP001305421"/>
    </source>
</evidence>
<dbReference type="NCBIfam" id="TIGR00427">
    <property type="entry name" value="NAAT family transporter"/>
    <property type="match status" value="1"/>
</dbReference>
<proteinExistence type="inferred from homology"/>
<feature type="transmembrane region" description="Helical" evidence="7">
    <location>
        <begin position="200"/>
        <end position="217"/>
    </location>
</feature>
<sequence>MWNEFSHAFLVIFTSLLPVINPPGAALMVLGLLPDATQKQRAQVARAVAFNSLVMLAVSISIGAWVLSFFGISIPVLRLAGGLVIAATGWRLLNAPAQPERVSLTGAAQAEARQDLDLDATVESQTFYPFTLPLTVGPGAIAVATAVGTTSPEQGPEVVHVVAAASALVALCALIYLCMRYAGRLQALLGRTGMQVMLRLLAFVILCIGVQIGWLGVSELLGLPAPH</sequence>
<evidence type="ECO:0000256" key="1">
    <source>
        <dbReference type="ARBA" id="ARBA00004651"/>
    </source>
</evidence>
<dbReference type="RefSeq" id="WP_311182166.1">
    <property type="nucleotide sequence ID" value="NZ_CP115543.1"/>
</dbReference>
<name>A0ABY9Y9L6_9GAMM</name>